<keyword evidence="6" id="KW-0175">Coiled coil</keyword>
<proteinExistence type="predicted"/>
<comment type="caution">
    <text evidence="8">The sequence shown here is derived from an EMBL/GenBank/DDBJ whole genome shotgun (WGS) entry which is preliminary data.</text>
</comment>
<dbReference type="AlphaFoldDB" id="A0A852L4N6"/>
<dbReference type="GO" id="GO:0005789">
    <property type="term" value="C:endoplasmic reticulum membrane"/>
    <property type="evidence" value="ECO:0007669"/>
    <property type="project" value="TreeGrafter"/>
</dbReference>
<protein>
    <submittedName>
        <fullName evidence="8">LRMP protein</fullName>
    </submittedName>
</protein>
<organism evidence="8 9">
    <name type="scientific">Urocolius indicus</name>
    <name type="common">Red-faced mousebird</name>
    <name type="synonym">Colius indicus</name>
    <dbReference type="NCBI Taxonomy" id="458196"/>
    <lineage>
        <taxon>Eukaryota</taxon>
        <taxon>Metazoa</taxon>
        <taxon>Chordata</taxon>
        <taxon>Craniata</taxon>
        <taxon>Vertebrata</taxon>
        <taxon>Euteleostomi</taxon>
        <taxon>Archelosauria</taxon>
        <taxon>Archosauria</taxon>
        <taxon>Dinosauria</taxon>
        <taxon>Saurischia</taxon>
        <taxon>Theropoda</taxon>
        <taxon>Coelurosauria</taxon>
        <taxon>Aves</taxon>
        <taxon>Neognathae</taxon>
        <taxon>Neoaves</taxon>
        <taxon>Telluraves</taxon>
        <taxon>Coraciimorphae</taxon>
        <taxon>Coliiformes</taxon>
        <taxon>Coliidae</taxon>
        <taxon>Urocolius</taxon>
    </lineage>
</organism>
<evidence type="ECO:0000256" key="1">
    <source>
        <dbReference type="ARBA" id="ARBA00004167"/>
    </source>
</evidence>
<reference evidence="8" key="1">
    <citation type="submission" date="2020-02" db="EMBL/GenBank/DDBJ databases">
        <title>Bird 10,000 Genomes (B10K) Project - Family phase.</title>
        <authorList>
            <person name="Zhang G."/>
        </authorList>
    </citation>
    <scope>NUCLEOTIDE SEQUENCE</scope>
    <source>
        <strain evidence="8">B10K-DU-030-59</strain>
    </source>
</reference>
<feature type="non-terminal residue" evidence="8">
    <location>
        <position position="1"/>
    </location>
</feature>
<evidence type="ECO:0000256" key="5">
    <source>
        <dbReference type="ARBA" id="ARBA00022989"/>
    </source>
</evidence>
<keyword evidence="3" id="KW-0963">Cytoplasm</keyword>
<evidence type="ECO:0000313" key="9">
    <source>
        <dbReference type="Proteomes" id="UP000654395"/>
    </source>
</evidence>
<dbReference type="OrthoDB" id="10062605at2759"/>
<sequence length="182" mass="20092">PSCLPPQAAFAHLALALRSDVFTLRQRLQLERSARDAAEGNIQQELGQCQAALERLGPCCAAAGCRDTLQQLQGSLAVLAAAVQRATSAAERLGAVHQEARLSRAAEVMVQHVEKLKRQLGREHAELEEMKLLIQHSGHCWQLPHTQDDPETQLRPHPVMRTFQQGAARRRVSIAVIPKQLL</sequence>
<gene>
    <name evidence="8" type="primary">Lrmp_2</name>
    <name evidence="8" type="ORF">UROIND_R14447</name>
</gene>
<accession>A0A852L4N6</accession>
<keyword evidence="9" id="KW-1185">Reference proteome</keyword>
<evidence type="ECO:0000256" key="7">
    <source>
        <dbReference type="ARBA" id="ARBA00023136"/>
    </source>
</evidence>
<dbReference type="PANTHER" id="PTHR15352:SF5">
    <property type="entry name" value="LYMPHOID-RESTRICTED MEMBRANE PROTEIN-LIKE"/>
    <property type="match status" value="1"/>
</dbReference>
<dbReference type="EMBL" id="WBNH01010196">
    <property type="protein sequence ID" value="NXX84358.1"/>
    <property type="molecule type" value="Genomic_DNA"/>
</dbReference>
<keyword evidence="5" id="KW-1133">Transmembrane helix</keyword>
<keyword evidence="4" id="KW-0812">Transmembrane</keyword>
<keyword evidence="7" id="KW-0472">Membrane</keyword>
<comment type="subcellular location">
    <subcellularLocation>
        <location evidence="2">Cytoplasm</location>
    </subcellularLocation>
    <subcellularLocation>
        <location evidence="1">Membrane</location>
        <topology evidence="1">Single-pass membrane protein</topology>
    </subcellularLocation>
</comment>
<evidence type="ECO:0000256" key="4">
    <source>
        <dbReference type="ARBA" id="ARBA00022692"/>
    </source>
</evidence>
<evidence type="ECO:0000256" key="6">
    <source>
        <dbReference type="ARBA" id="ARBA00023054"/>
    </source>
</evidence>
<dbReference type="Pfam" id="PF05781">
    <property type="entry name" value="MRVI1"/>
    <property type="match status" value="1"/>
</dbReference>
<evidence type="ECO:0000256" key="2">
    <source>
        <dbReference type="ARBA" id="ARBA00004496"/>
    </source>
</evidence>
<evidence type="ECO:0000256" key="3">
    <source>
        <dbReference type="ARBA" id="ARBA00022490"/>
    </source>
</evidence>
<evidence type="ECO:0000313" key="8">
    <source>
        <dbReference type="EMBL" id="NXX84358.1"/>
    </source>
</evidence>
<dbReference type="PANTHER" id="PTHR15352">
    <property type="entry name" value="LYMPHOID-RESTRICTED MEMBRANE PROTEIN, JAW1"/>
    <property type="match status" value="1"/>
</dbReference>
<name>A0A852L4N6_UROIN</name>
<feature type="non-terminal residue" evidence="8">
    <location>
        <position position="182"/>
    </location>
</feature>
<dbReference type="InterPro" id="IPR008677">
    <property type="entry name" value="MRVI1"/>
</dbReference>
<dbReference type="Proteomes" id="UP000654395">
    <property type="component" value="Unassembled WGS sequence"/>
</dbReference>